<keyword evidence="6 9" id="KW-1133">Transmembrane helix</keyword>
<dbReference type="EMBL" id="AKFT01000050">
    <property type="protein sequence ID" value="EJF46704.1"/>
    <property type="molecule type" value="Genomic_DNA"/>
</dbReference>
<gene>
    <name evidence="10" type="ORF">HMPREF1318_0638</name>
</gene>
<name>J0NHZ9_9ACTO</name>
<feature type="transmembrane region" description="Helical" evidence="9">
    <location>
        <begin position="145"/>
        <end position="163"/>
    </location>
</feature>
<keyword evidence="4" id="KW-1003">Cell membrane</keyword>
<keyword evidence="5 9" id="KW-0812">Transmembrane</keyword>
<feature type="transmembrane region" description="Helical" evidence="9">
    <location>
        <begin position="89"/>
        <end position="109"/>
    </location>
</feature>
<comment type="subcellular location">
    <subcellularLocation>
        <location evidence="1">Cell membrane</location>
        <topology evidence="1">Multi-pass membrane protein</topology>
    </subcellularLocation>
</comment>
<dbReference type="eggNOG" id="COG4606">
    <property type="taxonomic scope" value="Bacteria"/>
</dbReference>
<dbReference type="CDD" id="cd06550">
    <property type="entry name" value="TM_ABC_iron-siderophores_like"/>
    <property type="match status" value="1"/>
</dbReference>
<evidence type="ECO:0000256" key="2">
    <source>
        <dbReference type="ARBA" id="ARBA00007935"/>
    </source>
</evidence>
<organism evidence="10 11">
    <name type="scientific">Actinomyces massiliensis F0489</name>
    <dbReference type="NCBI Taxonomy" id="1125718"/>
    <lineage>
        <taxon>Bacteria</taxon>
        <taxon>Bacillati</taxon>
        <taxon>Actinomycetota</taxon>
        <taxon>Actinomycetes</taxon>
        <taxon>Actinomycetales</taxon>
        <taxon>Actinomycetaceae</taxon>
        <taxon>Actinomyces</taxon>
    </lineage>
</organism>
<feature type="transmembrane region" description="Helical" evidence="9">
    <location>
        <begin position="335"/>
        <end position="355"/>
    </location>
</feature>
<feature type="transmembrane region" description="Helical" evidence="9">
    <location>
        <begin position="175"/>
        <end position="197"/>
    </location>
</feature>
<dbReference type="Gene3D" id="1.10.3470.10">
    <property type="entry name" value="ABC transporter involved in vitamin B12 uptake, BtuC"/>
    <property type="match status" value="1"/>
</dbReference>
<evidence type="ECO:0000256" key="8">
    <source>
        <dbReference type="SAM" id="MobiDB-lite"/>
    </source>
</evidence>
<evidence type="ECO:0000256" key="9">
    <source>
        <dbReference type="SAM" id="Phobius"/>
    </source>
</evidence>
<evidence type="ECO:0000313" key="10">
    <source>
        <dbReference type="EMBL" id="EJF46704.1"/>
    </source>
</evidence>
<keyword evidence="7 9" id="KW-0472">Membrane</keyword>
<feature type="transmembrane region" description="Helical" evidence="9">
    <location>
        <begin position="306"/>
        <end position="323"/>
    </location>
</feature>
<accession>J0NHZ9</accession>
<dbReference type="Pfam" id="PF01032">
    <property type="entry name" value="FecCD"/>
    <property type="match status" value="1"/>
</dbReference>
<dbReference type="GO" id="GO:0022857">
    <property type="term" value="F:transmembrane transporter activity"/>
    <property type="evidence" value="ECO:0007669"/>
    <property type="project" value="InterPro"/>
</dbReference>
<reference evidence="10 11" key="1">
    <citation type="submission" date="2012-05" db="EMBL/GenBank/DDBJ databases">
        <authorList>
            <person name="Harkins D.M."/>
            <person name="Madupu R."/>
            <person name="Durkin A.S."/>
            <person name="Torralba M."/>
            <person name="Methe B."/>
            <person name="Sutton G.G."/>
            <person name="Nelson K.E."/>
        </authorList>
    </citation>
    <scope>NUCLEOTIDE SEQUENCE [LARGE SCALE GENOMIC DNA]</scope>
    <source>
        <strain evidence="10 11">F0489</strain>
    </source>
</reference>
<keyword evidence="11" id="KW-1185">Reference proteome</keyword>
<evidence type="ECO:0000313" key="11">
    <source>
        <dbReference type="Proteomes" id="UP000002941"/>
    </source>
</evidence>
<evidence type="ECO:0000256" key="4">
    <source>
        <dbReference type="ARBA" id="ARBA00022475"/>
    </source>
</evidence>
<proteinExistence type="inferred from homology"/>
<evidence type="ECO:0000256" key="1">
    <source>
        <dbReference type="ARBA" id="ARBA00004651"/>
    </source>
</evidence>
<dbReference type="InterPro" id="IPR037294">
    <property type="entry name" value="ABC_BtuC-like"/>
</dbReference>
<keyword evidence="3" id="KW-0813">Transport</keyword>
<dbReference type="SUPFAM" id="SSF81345">
    <property type="entry name" value="ABC transporter involved in vitamin B12 uptake, BtuC"/>
    <property type="match status" value="1"/>
</dbReference>
<dbReference type="GO" id="GO:0033214">
    <property type="term" value="P:siderophore-iron import into cell"/>
    <property type="evidence" value="ECO:0007669"/>
    <property type="project" value="TreeGrafter"/>
</dbReference>
<feature type="transmembrane region" description="Helical" evidence="9">
    <location>
        <begin position="38"/>
        <end position="60"/>
    </location>
</feature>
<feature type="compositionally biased region" description="Basic and acidic residues" evidence="8">
    <location>
        <begin position="10"/>
        <end position="24"/>
    </location>
</feature>
<feature type="transmembrane region" description="Helical" evidence="9">
    <location>
        <begin position="121"/>
        <end position="139"/>
    </location>
</feature>
<feature type="region of interest" description="Disordered" evidence="8">
    <location>
        <begin position="1"/>
        <end position="28"/>
    </location>
</feature>
<evidence type="ECO:0000256" key="5">
    <source>
        <dbReference type="ARBA" id="ARBA00022692"/>
    </source>
</evidence>
<dbReference type="Proteomes" id="UP000002941">
    <property type="component" value="Unassembled WGS sequence"/>
</dbReference>
<protein>
    <submittedName>
        <fullName evidence="10">Iron chelate uptake ABC transporter, FeCT family, permease protein</fullName>
    </submittedName>
</protein>
<dbReference type="PANTHER" id="PTHR30472">
    <property type="entry name" value="FERRIC ENTEROBACTIN TRANSPORT SYSTEM PERMEASE PROTEIN"/>
    <property type="match status" value="1"/>
</dbReference>
<sequence length="358" mass="37168">MTHGLTRAAQDSDHSASTGEENRETVVSISRRSSKPRFLVLLGIGLLLVLCLVSICVGVADFHLGDLLSGGSGGESLHLFMISRLPRTLAAVLSGTGIAVAGAVMQMSVRNRFVSPTTAGTSQFALAGLLLVGLAAPGMSVMGKMIVASVCALAGSGIFLWLLHLLPSQRTSTDVTVPLIGLMLGGVVEAGTTFVAWRYDLLQSLGSWTAGDLSHILAGRYELLWVVAFLALLLYLAADRLTVASLGEDAATSLGLNYRGTVNLAIMTAAIMTAVSVVVVGVLPFLGLVVPNVVSRLAGDNLRRSLPVIAVGGAGLTLGCDIIGRLVRYPYEVPLAVVIGLIGSGIFIVLILRGVDRG</sequence>
<feature type="transmembrane region" description="Helical" evidence="9">
    <location>
        <begin position="264"/>
        <end position="286"/>
    </location>
</feature>
<evidence type="ECO:0000256" key="7">
    <source>
        <dbReference type="ARBA" id="ARBA00023136"/>
    </source>
</evidence>
<dbReference type="OrthoDB" id="9811975at2"/>
<comment type="caution">
    <text evidence="10">The sequence shown here is derived from an EMBL/GenBank/DDBJ whole genome shotgun (WGS) entry which is preliminary data.</text>
</comment>
<evidence type="ECO:0000256" key="3">
    <source>
        <dbReference type="ARBA" id="ARBA00022448"/>
    </source>
</evidence>
<dbReference type="GO" id="GO:0005886">
    <property type="term" value="C:plasma membrane"/>
    <property type="evidence" value="ECO:0007669"/>
    <property type="project" value="UniProtKB-SubCell"/>
</dbReference>
<dbReference type="PANTHER" id="PTHR30472:SF27">
    <property type="entry name" value="PETROBACTIN IMPORT SYSTEM PERMEASE PROTEIN YCLN"/>
    <property type="match status" value="1"/>
</dbReference>
<evidence type="ECO:0000256" key="6">
    <source>
        <dbReference type="ARBA" id="ARBA00022989"/>
    </source>
</evidence>
<dbReference type="AlphaFoldDB" id="J0NHZ9"/>
<feature type="transmembrane region" description="Helical" evidence="9">
    <location>
        <begin position="223"/>
        <end position="243"/>
    </location>
</feature>
<dbReference type="InterPro" id="IPR000522">
    <property type="entry name" value="ABC_transptr_permease_BtuC"/>
</dbReference>
<comment type="similarity">
    <text evidence="2">Belongs to the binding-protein-dependent transport system permease family. FecCD subfamily.</text>
</comment>
<dbReference type="RefSeq" id="WP_008730306.1">
    <property type="nucleotide sequence ID" value="NZ_AKFT01000050.1"/>
</dbReference>
<dbReference type="PATRIC" id="fig|1125718.3.peg.701"/>